<comment type="subcellular location">
    <subcellularLocation>
        <location evidence="1">Secreted</location>
    </subcellularLocation>
</comment>
<evidence type="ECO:0000256" key="1">
    <source>
        <dbReference type="ARBA" id="ARBA00004613"/>
    </source>
</evidence>
<keyword evidence="6" id="KW-1185">Reference proteome</keyword>
<gene>
    <name evidence="5" type="ORF">GCK32_021774</name>
</gene>
<accession>A0AAN8IYT5</accession>
<dbReference type="GO" id="GO:0005615">
    <property type="term" value="C:extracellular space"/>
    <property type="evidence" value="ECO:0007669"/>
    <property type="project" value="TreeGrafter"/>
</dbReference>
<comment type="caution">
    <text evidence="5">The sequence shown here is derived from an EMBL/GenBank/DDBJ whole genome shotgun (WGS) entry which is preliminary data.</text>
</comment>
<dbReference type="Gene3D" id="2.40.50.120">
    <property type="match status" value="1"/>
</dbReference>
<feature type="non-terminal residue" evidence="5">
    <location>
        <position position="1"/>
    </location>
</feature>
<dbReference type="PANTHER" id="PTHR11844:SF33">
    <property type="entry name" value="TISSUE INHIBITOR OF METALLOPROTEINASE"/>
    <property type="match status" value="1"/>
</dbReference>
<evidence type="ECO:0000313" key="5">
    <source>
        <dbReference type="EMBL" id="KAK5969634.1"/>
    </source>
</evidence>
<dbReference type="InterPro" id="IPR001134">
    <property type="entry name" value="Netrin_domain"/>
</dbReference>
<dbReference type="InterPro" id="IPR008993">
    <property type="entry name" value="TIMP-like_OB-fold"/>
</dbReference>
<name>A0AAN8IYT5_TRICO</name>
<dbReference type="PANTHER" id="PTHR11844">
    <property type="entry name" value="METALLOPROTEASE INHIBITOR"/>
    <property type="match status" value="1"/>
</dbReference>
<keyword evidence="2" id="KW-0964">Secreted</keyword>
<dbReference type="SUPFAM" id="SSF50242">
    <property type="entry name" value="TIMP-like"/>
    <property type="match status" value="1"/>
</dbReference>
<keyword evidence="3" id="KW-1015">Disulfide bond</keyword>
<dbReference type="GO" id="GO:0008191">
    <property type="term" value="F:metalloendopeptidase inhibitor activity"/>
    <property type="evidence" value="ECO:0007669"/>
    <property type="project" value="InterPro"/>
</dbReference>
<evidence type="ECO:0000256" key="3">
    <source>
        <dbReference type="ARBA" id="ARBA00023157"/>
    </source>
</evidence>
<organism evidence="5 6">
    <name type="scientific">Trichostrongylus colubriformis</name>
    <name type="common">Black scour worm</name>
    <dbReference type="NCBI Taxonomy" id="6319"/>
    <lineage>
        <taxon>Eukaryota</taxon>
        <taxon>Metazoa</taxon>
        <taxon>Ecdysozoa</taxon>
        <taxon>Nematoda</taxon>
        <taxon>Chromadorea</taxon>
        <taxon>Rhabditida</taxon>
        <taxon>Rhabditina</taxon>
        <taxon>Rhabditomorpha</taxon>
        <taxon>Strongyloidea</taxon>
        <taxon>Trichostrongylidae</taxon>
        <taxon>Trichostrongylus</taxon>
    </lineage>
</organism>
<dbReference type="Pfam" id="PF00965">
    <property type="entry name" value="TIMP"/>
    <property type="match status" value="1"/>
</dbReference>
<protein>
    <submittedName>
        <fullName evidence="5">NTR domain-containing protein</fullName>
    </submittedName>
</protein>
<dbReference type="GO" id="GO:0051045">
    <property type="term" value="P:negative regulation of membrane protein ectodomain proteolysis"/>
    <property type="evidence" value="ECO:0007669"/>
    <property type="project" value="TreeGrafter"/>
</dbReference>
<sequence>KPGNLNQLSNKIVTASNSAACGIELTIGKEYLIGGSIDENGALRGNLCGLVQEWSTVSTADRKALESYKC</sequence>
<evidence type="ECO:0000256" key="2">
    <source>
        <dbReference type="ARBA" id="ARBA00022525"/>
    </source>
</evidence>
<dbReference type="EMBL" id="WIXE01019932">
    <property type="protein sequence ID" value="KAK5969634.1"/>
    <property type="molecule type" value="Genomic_DNA"/>
</dbReference>
<proteinExistence type="predicted"/>
<dbReference type="AlphaFoldDB" id="A0AAN8IYT5"/>
<dbReference type="InterPro" id="IPR001820">
    <property type="entry name" value="TIMP"/>
</dbReference>
<dbReference type="GO" id="GO:0002020">
    <property type="term" value="F:protease binding"/>
    <property type="evidence" value="ECO:0007669"/>
    <property type="project" value="TreeGrafter"/>
</dbReference>
<evidence type="ECO:0000313" key="6">
    <source>
        <dbReference type="Proteomes" id="UP001331761"/>
    </source>
</evidence>
<dbReference type="PROSITE" id="PS50189">
    <property type="entry name" value="NTR"/>
    <property type="match status" value="1"/>
</dbReference>
<evidence type="ECO:0000259" key="4">
    <source>
        <dbReference type="PROSITE" id="PS50189"/>
    </source>
</evidence>
<dbReference type="Proteomes" id="UP001331761">
    <property type="component" value="Unassembled WGS sequence"/>
</dbReference>
<dbReference type="GO" id="GO:0031012">
    <property type="term" value="C:extracellular matrix"/>
    <property type="evidence" value="ECO:0007669"/>
    <property type="project" value="TreeGrafter"/>
</dbReference>
<feature type="domain" description="NTR" evidence="4">
    <location>
        <begin position="1"/>
        <end position="70"/>
    </location>
</feature>
<reference evidence="5 6" key="1">
    <citation type="submission" date="2019-10" db="EMBL/GenBank/DDBJ databases">
        <title>Assembly and Annotation for the nematode Trichostrongylus colubriformis.</title>
        <authorList>
            <person name="Martin J."/>
        </authorList>
    </citation>
    <scope>NUCLEOTIDE SEQUENCE [LARGE SCALE GENOMIC DNA]</scope>
    <source>
        <strain evidence="5">G859</strain>
        <tissue evidence="5">Whole worm</tissue>
    </source>
</reference>